<dbReference type="GO" id="GO:0030870">
    <property type="term" value="C:Mre11 complex"/>
    <property type="evidence" value="ECO:0007669"/>
    <property type="project" value="TreeGrafter"/>
</dbReference>
<proteinExistence type="inferred from homology"/>
<dbReference type="HOGENOM" id="CLU_267112_0_0_1"/>
<evidence type="ECO:0000313" key="12">
    <source>
        <dbReference type="EMBL" id="EAR83969.1"/>
    </source>
</evidence>
<feature type="domain" description="Rad50/SbcC-type AAA" evidence="11">
    <location>
        <begin position="6"/>
        <end position="221"/>
    </location>
</feature>
<evidence type="ECO:0000256" key="4">
    <source>
        <dbReference type="ARBA" id="ARBA00009439"/>
    </source>
</evidence>
<feature type="coiled-coil region" evidence="10">
    <location>
        <begin position="702"/>
        <end position="930"/>
    </location>
</feature>
<dbReference type="GO" id="GO:0006302">
    <property type="term" value="P:double-strand break repair"/>
    <property type="evidence" value="ECO:0007669"/>
    <property type="project" value="InterPro"/>
</dbReference>
<comment type="similarity">
    <text evidence="4">Belongs to the SMC family. RAD50 subfamily.</text>
</comment>
<comment type="subcellular location">
    <subcellularLocation>
        <location evidence="3">Chromosome</location>
    </subcellularLocation>
    <subcellularLocation>
        <location evidence="2">Nucleus</location>
    </subcellularLocation>
</comment>
<keyword evidence="13" id="KW-1185">Reference proteome</keyword>
<accession>I7MFI1</accession>
<keyword evidence="8" id="KW-0539">Nucleus</keyword>
<dbReference type="GO" id="GO:0007004">
    <property type="term" value="P:telomere maintenance via telomerase"/>
    <property type="evidence" value="ECO:0007669"/>
    <property type="project" value="TreeGrafter"/>
</dbReference>
<evidence type="ECO:0000256" key="2">
    <source>
        <dbReference type="ARBA" id="ARBA00004123"/>
    </source>
</evidence>
<dbReference type="KEGG" id="tet:TTHERM_00773790"/>
<dbReference type="InterPro" id="IPR038729">
    <property type="entry name" value="Rad50/SbcC_AAA"/>
</dbReference>
<feature type="coiled-coil region" evidence="10">
    <location>
        <begin position="414"/>
        <end position="596"/>
    </location>
</feature>
<dbReference type="SUPFAM" id="SSF52540">
    <property type="entry name" value="P-loop containing nucleoside triphosphate hydrolases"/>
    <property type="match status" value="2"/>
</dbReference>
<dbReference type="GO" id="GO:0000794">
    <property type="term" value="C:condensed nuclear chromosome"/>
    <property type="evidence" value="ECO:0007669"/>
    <property type="project" value="TreeGrafter"/>
</dbReference>
<reference evidence="13" key="1">
    <citation type="journal article" date="2006" name="PLoS Biol.">
        <title>Macronuclear genome sequence of the ciliate Tetrahymena thermophila, a model eukaryote.</title>
        <authorList>
            <person name="Eisen J.A."/>
            <person name="Coyne R.S."/>
            <person name="Wu M."/>
            <person name="Wu D."/>
            <person name="Thiagarajan M."/>
            <person name="Wortman J.R."/>
            <person name="Badger J.H."/>
            <person name="Ren Q."/>
            <person name="Amedeo P."/>
            <person name="Jones K.M."/>
            <person name="Tallon L.J."/>
            <person name="Delcher A.L."/>
            <person name="Salzberg S.L."/>
            <person name="Silva J.C."/>
            <person name="Haas B.J."/>
            <person name="Majoros W.H."/>
            <person name="Farzad M."/>
            <person name="Carlton J.M."/>
            <person name="Smith R.K. Jr."/>
            <person name="Garg J."/>
            <person name="Pearlman R.E."/>
            <person name="Karrer K.M."/>
            <person name="Sun L."/>
            <person name="Manning G."/>
            <person name="Elde N.C."/>
            <person name="Turkewitz A.P."/>
            <person name="Asai D.J."/>
            <person name="Wilkes D.E."/>
            <person name="Wang Y."/>
            <person name="Cai H."/>
            <person name="Collins K."/>
            <person name="Stewart B.A."/>
            <person name="Lee S.R."/>
            <person name="Wilamowska K."/>
            <person name="Weinberg Z."/>
            <person name="Ruzzo W.L."/>
            <person name="Wloga D."/>
            <person name="Gaertig J."/>
            <person name="Frankel J."/>
            <person name="Tsao C.-C."/>
            <person name="Gorovsky M.A."/>
            <person name="Keeling P.J."/>
            <person name="Waller R.F."/>
            <person name="Patron N.J."/>
            <person name="Cherry J.M."/>
            <person name="Stover N.A."/>
            <person name="Krieger C.J."/>
            <person name="del Toro C."/>
            <person name="Ryder H.F."/>
            <person name="Williamson S.C."/>
            <person name="Barbeau R.A."/>
            <person name="Hamilton E.P."/>
            <person name="Orias E."/>
        </authorList>
    </citation>
    <scope>NUCLEOTIDE SEQUENCE [LARGE SCALE GENOMIC DNA]</scope>
    <source>
        <strain evidence="13">SB210</strain>
    </source>
</reference>
<comment type="catalytic activity">
    <reaction evidence="9">
        <text>ATP + H2O = ADP + phosphate + H(+)</text>
        <dbReference type="Rhea" id="RHEA:13065"/>
        <dbReference type="ChEBI" id="CHEBI:15377"/>
        <dbReference type="ChEBI" id="CHEBI:15378"/>
        <dbReference type="ChEBI" id="CHEBI:30616"/>
        <dbReference type="ChEBI" id="CHEBI:43474"/>
        <dbReference type="ChEBI" id="CHEBI:456216"/>
    </reaction>
</comment>
<dbReference type="GO" id="GO:0051880">
    <property type="term" value="F:G-quadruplex DNA binding"/>
    <property type="evidence" value="ECO:0007669"/>
    <property type="project" value="TreeGrafter"/>
</dbReference>
<evidence type="ECO:0000256" key="8">
    <source>
        <dbReference type="ARBA" id="ARBA00023242"/>
    </source>
</evidence>
<evidence type="ECO:0000256" key="5">
    <source>
        <dbReference type="ARBA" id="ARBA00022454"/>
    </source>
</evidence>
<dbReference type="Proteomes" id="UP000009168">
    <property type="component" value="Unassembled WGS sequence"/>
</dbReference>
<protein>
    <submittedName>
        <fullName evidence="12">DNA repair protein RAD50, putative</fullName>
    </submittedName>
</protein>
<dbReference type="OrthoDB" id="18797at2759"/>
<evidence type="ECO:0000256" key="10">
    <source>
        <dbReference type="SAM" id="Coils"/>
    </source>
</evidence>
<evidence type="ECO:0000256" key="6">
    <source>
        <dbReference type="ARBA" id="ARBA00022723"/>
    </source>
</evidence>
<dbReference type="Pfam" id="PF13476">
    <property type="entry name" value="AAA_23"/>
    <property type="match status" value="1"/>
</dbReference>
<dbReference type="GO" id="GO:0003691">
    <property type="term" value="F:double-stranded telomeric DNA binding"/>
    <property type="evidence" value="ECO:0007669"/>
    <property type="project" value="TreeGrafter"/>
</dbReference>
<dbReference type="Gene3D" id="3.40.50.300">
    <property type="entry name" value="P-loop containing nucleotide triphosphate hydrolases"/>
    <property type="match status" value="2"/>
</dbReference>
<evidence type="ECO:0000259" key="11">
    <source>
        <dbReference type="Pfam" id="PF13476"/>
    </source>
</evidence>
<dbReference type="PANTHER" id="PTHR18867:SF12">
    <property type="entry name" value="DNA REPAIR PROTEIN RAD50"/>
    <property type="match status" value="1"/>
</dbReference>
<sequence>MSYLKKLGIYGIRSYGDQNSEKYEEIAFFKPLTLILGNNGAGKSTIIECLKLITTGSFPPNSDKGKTFIKDPRLMGSNESQGSISLIFKAINQKQILVRRLFQVKKEKSGKFTFDSKDATIKVRDKNTGKDISVDHKCLEIEKQVPQLLGVSKAVFENVIFCHQDESLWPFGDSATLKSIFDELFDTKQFTKLQETLHKQQKEIKKEASETKINLQHYKQRYDEAVSQKQLIAKEAEDLLQATVDLEKMRNEYNLFNKGIEDEETVRIRIENLNKDICNCNWNKNEMEKQQKQILSSCSRHYFLGEDIDTLKKIQDHLKKENQDLKIKKEEIEESIETEKRDLDKLKYEIENLKSSDKNTKQVHQDLKNIKQKLNEIMHKSIDSDEIMLKEANQYKDQIESEYKTLSFSLKNSVQEYQDTIHQTQQNLQKLQVRQAELKEKKKHSQKRIEQLQEEIGKLKSSNTQKNLEESIQLLEVSKKNSEQYNLKIQEYQDQIDNIRQQNSGLAKQIEIINSQSKMQSKYLELKQMTSQFDEINKTMEVQQKEYEQYQISQDEHLSEQRKQCMGEISSLKQQKSKLESEISKLEGRIELNEDIETAFELKLNQITQTFKESNLLDIIAQDNNADFDTKYQSIKEEIEELKNSIIEKQTCLLIDKQVLNYCTEKKKCKFCKSDVNEDNISKITKSQEDRSRKAEKDIQERIALKEQKIFEKKQLKKLKEQYVQYNELRAKQKKNNSEIKEIQIQVKELQEQLQNLVNQLINKEAQLAKLEKAHTIQSEIIKTQRQIYNLKNKIQKFQVENPELLNIDNQNIIPPEKVEEIHKNYKQNNQRLESLNSLLIQENNKKANSNASFQQAEVLRKNCQNKLKEEQEQIQRNTKDIKDYEQQNQTSLTELQNIEKDIESQNKLLQELKKNVSEQTQELQKVQQTYDQSKILIGEYLPKYEKTYTEYKELKQAKGKQKSKLQENQIAQLEKEYAIKEKSKQQNEEELVKIIEQLKEQTEEFDNLTKGIQYLELGVSISQVEKELAQNEQLLKEQQAILEKIQQQTRAGYDKIQKIKAFEETCKYRKQALEKNYAEAIARYDQAEERYCRALVELEVKNGLLKDIQEYLEELDKTLINYHKDKMEQINKCIADTWKKIYQGQDIVKVEIKAEEAEGRGKKIYNYRIVMFIYDEKDKDLKEIDMKGRCSAGQKVLASIIIRLALAEAFTMNCGILALDEPTTNLDKLHAQKLGEQLCELIESRKGQSSFQLIIISHDKDFIHLMQQRQHCSDFYYVYKENGCSLIERRTYKNALMNKQTD</sequence>
<keyword evidence="10" id="KW-0175">Coiled coil</keyword>
<dbReference type="GO" id="GO:0000722">
    <property type="term" value="P:telomere maintenance via recombination"/>
    <property type="evidence" value="ECO:0007669"/>
    <property type="project" value="TreeGrafter"/>
</dbReference>
<dbReference type="STRING" id="312017.I7MFI1"/>
<evidence type="ECO:0000256" key="1">
    <source>
        <dbReference type="ARBA" id="ARBA00001947"/>
    </source>
</evidence>
<dbReference type="PANTHER" id="PTHR18867">
    <property type="entry name" value="RAD50"/>
    <property type="match status" value="1"/>
</dbReference>
<feature type="coiled-coil region" evidence="10">
    <location>
        <begin position="308"/>
        <end position="356"/>
    </location>
</feature>
<evidence type="ECO:0000256" key="9">
    <source>
        <dbReference type="ARBA" id="ARBA00049360"/>
    </source>
</evidence>
<evidence type="ECO:0000256" key="7">
    <source>
        <dbReference type="ARBA" id="ARBA00022833"/>
    </source>
</evidence>
<dbReference type="InParanoid" id="I7MFI1"/>
<dbReference type="OMA" id="FSDYYYR"/>
<name>I7MFI1_TETTS</name>
<dbReference type="GO" id="GO:0016887">
    <property type="term" value="F:ATP hydrolysis activity"/>
    <property type="evidence" value="ECO:0007669"/>
    <property type="project" value="InterPro"/>
</dbReference>
<comment type="cofactor">
    <cofactor evidence="1">
        <name>Zn(2+)</name>
        <dbReference type="ChEBI" id="CHEBI:29105"/>
    </cofactor>
</comment>
<dbReference type="eggNOG" id="KOG0962">
    <property type="taxonomic scope" value="Eukaryota"/>
</dbReference>
<dbReference type="EMBL" id="GG662514">
    <property type="protein sequence ID" value="EAR83969.1"/>
    <property type="molecule type" value="Genomic_DNA"/>
</dbReference>
<feature type="coiled-coil region" evidence="10">
    <location>
        <begin position="190"/>
        <end position="252"/>
    </location>
</feature>
<dbReference type="GO" id="GO:0070192">
    <property type="term" value="P:chromosome organization involved in meiotic cell cycle"/>
    <property type="evidence" value="ECO:0007669"/>
    <property type="project" value="TreeGrafter"/>
</dbReference>
<keyword evidence="7" id="KW-0862">Zinc</keyword>
<organism evidence="12 13">
    <name type="scientific">Tetrahymena thermophila (strain SB210)</name>
    <dbReference type="NCBI Taxonomy" id="312017"/>
    <lineage>
        <taxon>Eukaryota</taxon>
        <taxon>Sar</taxon>
        <taxon>Alveolata</taxon>
        <taxon>Ciliophora</taxon>
        <taxon>Intramacronucleata</taxon>
        <taxon>Oligohymenophorea</taxon>
        <taxon>Hymenostomatida</taxon>
        <taxon>Tetrahymenina</taxon>
        <taxon>Tetrahymenidae</taxon>
        <taxon>Tetrahymena</taxon>
    </lineage>
</organism>
<evidence type="ECO:0000256" key="3">
    <source>
        <dbReference type="ARBA" id="ARBA00004286"/>
    </source>
</evidence>
<gene>
    <name evidence="12" type="ORF">TTHERM_00773790</name>
</gene>
<dbReference type="InterPro" id="IPR027417">
    <property type="entry name" value="P-loop_NTPase"/>
</dbReference>
<dbReference type="GO" id="GO:0046872">
    <property type="term" value="F:metal ion binding"/>
    <property type="evidence" value="ECO:0007669"/>
    <property type="project" value="UniProtKB-KW"/>
</dbReference>
<dbReference type="GeneID" id="7823703"/>
<keyword evidence="5" id="KW-0158">Chromosome</keyword>
<dbReference type="RefSeq" id="XP_001031632.1">
    <property type="nucleotide sequence ID" value="XM_001031632.3"/>
</dbReference>
<keyword evidence="6" id="KW-0479">Metal-binding</keyword>
<evidence type="ECO:0000313" key="13">
    <source>
        <dbReference type="Proteomes" id="UP000009168"/>
    </source>
</evidence>
<feature type="coiled-coil region" evidence="10">
    <location>
        <begin position="957"/>
        <end position="1091"/>
    </location>
</feature>
<dbReference type="GO" id="GO:0043047">
    <property type="term" value="F:single-stranded telomeric DNA binding"/>
    <property type="evidence" value="ECO:0007669"/>
    <property type="project" value="TreeGrafter"/>
</dbReference>